<dbReference type="PANTHER" id="PTHR36922:SF1">
    <property type="entry name" value="DUF1993 DOMAIN-CONTAINING PROTEIN"/>
    <property type="match status" value="1"/>
</dbReference>
<dbReference type="RefSeq" id="WP_176271804.1">
    <property type="nucleotide sequence ID" value="NZ_JABWTA010000001.1"/>
</dbReference>
<sequence>MSLSLYDAFVLGAQQTLAGLNTVIGKGESFAKEQGIDPSELYEAKLAEDMWNLPWHVRSCWMHSAYAIERLELGEFTPDFTTLPEGFEGMKAMVADAQDKLAKVTPDQLEAVADKPIGFVMGGKRLMTLTGQNMLLSFNQPNLYFHATTFYDILRMKGVPLSKMDFMGPVRIMT</sequence>
<dbReference type="PANTHER" id="PTHR36922">
    <property type="entry name" value="BLL2446 PROTEIN"/>
    <property type="match status" value="1"/>
</dbReference>
<name>A0A850H874_9SPHN</name>
<dbReference type="Pfam" id="PF09351">
    <property type="entry name" value="DUF1993"/>
    <property type="match status" value="1"/>
</dbReference>
<evidence type="ECO:0000313" key="2">
    <source>
        <dbReference type="Proteomes" id="UP000546031"/>
    </source>
</evidence>
<comment type="caution">
    <text evidence="1">The sequence shown here is derived from an EMBL/GenBank/DDBJ whole genome shotgun (WGS) entry which is preliminary data.</text>
</comment>
<organism evidence="1 2">
    <name type="scientific">Altererythrobacter lutimaris</name>
    <dbReference type="NCBI Taxonomy" id="2743979"/>
    <lineage>
        <taxon>Bacteria</taxon>
        <taxon>Pseudomonadati</taxon>
        <taxon>Pseudomonadota</taxon>
        <taxon>Alphaproteobacteria</taxon>
        <taxon>Sphingomonadales</taxon>
        <taxon>Erythrobacteraceae</taxon>
        <taxon>Altererythrobacter</taxon>
    </lineage>
</organism>
<evidence type="ECO:0000313" key="1">
    <source>
        <dbReference type="EMBL" id="NVE93435.1"/>
    </source>
</evidence>
<gene>
    <name evidence="1" type="ORF">HUO12_00830</name>
</gene>
<dbReference type="InterPro" id="IPR018531">
    <property type="entry name" value="DUF1993"/>
</dbReference>
<keyword evidence="2" id="KW-1185">Reference proteome</keyword>
<protein>
    <submittedName>
        <fullName evidence="1">DUF1993 domain-containing protein</fullName>
    </submittedName>
</protein>
<proteinExistence type="predicted"/>
<accession>A0A850H874</accession>
<dbReference type="EMBL" id="JABWTA010000001">
    <property type="protein sequence ID" value="NVE93435.1"/>
    <property type="molecule type" value="Genomic_DNA"/>
</dbReference>
<reference evidence="1 2" key="1">
    <citation type="submission" date="2020-06" db="EMBL/GenBank/DDBJ databases">
        <title>Altererythrobacter lutimaris sp. nov., a marine bacterium isolated from a tidal flat.</title>
        <authorList>
            <person name="Kim D."/>
            <person name="Yoo Y."/>
            <person name="Kim J.-J."/>
        </authorList>
    </citation>
    <scope>NUCLEOTIDE SEQUENCE [LARGE SCALE GENOMIC DNA]</scope>
    <source>
        <strain evidence="1 2">JGD-16</strain>
    </source>
</reference>
<dbReference type="InterPro" id="IPR034660">
    <property type="entry name" value="DinB/YfiT-like"/>
</dbReference>
<dbReference type="Gene3D" id="1.20.120.450">
    <property type="entry name" value="dinb family like domain"/>
    <property type="match status" value="1"/>
</dbReference>
<dbReference type="Proteomes" id="UP000546031">
    <property type="component" value="Unassembled WGS sequence"/>
</dbReference>
<dbReference type="AlphaFoldDB" id="A0A850H874"/>
<dbReference type="SUPFAM" id="SSF109854">
    <property type="entry name" value="DinB/YfiT-like putative metalloenzymes"/>
    <property type="match status" value="1"/>
</dbReference>